<dbReference type="InterPro" id="IPR055355">
    <property type="entry name" value="ZP-C"/>
</dbReference>
<keyword evidence="5" id="KW-0472">Membrane</keyword>
<reference evidence="8" key="1">
    <citation type="submission" date="2025-08" db="UniProtKB">
        <authorList>
            <consortium name="Ensembl"/>
        </authorList>
    </citation>
    <scope>IDENTIFICATION</scope>
</reference>
<dbReference type="PROSITE" id="PS00682">
    <property type="entry name" value="ZP_1"/>
    <property type="match status" value="1"/>
</dbReference>
<dbReference type="SMART" id="SM00241">
    <property type="entry name" value="ZP"/>
    <property type="match status" value="1"/>
</dbReference>
<keyword evidence="5" id="KW-1133">Transmembrane helix</keyword>
<dbReference type="GO" id="GO:0005576">
    <property type="term" value="C:extracellular region"/>
    <property type="evidence" value="ECO:0007669"/>
    <property type="project" value="UniProtKB-SubCell"/>
</dbReference>
<dbReference type="Pfam" id="PF26562">
    <property type="entry name" value="Ig-like"/>
    <property type="match status" value="1"/>
</dbReference>
<evidence type="ECO:0000256" key="4">
    <source>
        <dbReference type="ARBA" id="ARBA00023180"/>
    </source>
</evidence>
<keyword evidence="4" id="KW-0325">Glycoprotein</keyword>
<evidence type="ECO:0000313" key="8">
    <source>
        <dbReference type="Ensembl" id="ENSOTSP00005016060.2"/>
    </source>
</evidence>
<dbReference type="PANTHER" id="PTHR47130:SF3">
    <property type="entry name" value="ZONA PELLUCIDA PROTEIN"/>
    <property type="match status" value="1"/>
</dbReference>
<dbReference type="InterPro" id="IPR042235">
    <property type="entry name" value="ZP-C_dom"/>
</dbReference>
<protein>
    <submittedName>
        <fullName evidence="8">Zona pellucida protein AX 1</fullName>
    </submittedName>
</protein>
<comment type="subcellular location">
    <subcellularLocation>
        <location evidence="1">Secreted</location>
    </subcellularLocation>
</comment>
<dbReference type="InterPro" id="IPR017977">
    <property type="entry name" value="ZP_dom_CS"/>
</dbReference>
<reference evidence="8" key="2">
    <citation type="submission" date="2025-09" db="UniProtKB">
        <authorList>
            <consortium name="Ensembl"/>
        </authorList>
    </citation>
    <scope>IDENTIFICATION</scope>
</reference>
<evidence type="ECO:0000256" key="2">
    <source>
        <dbReference type="ARBA" id="ARBA00022525"/>
    </source>
</evidence>
<keyword evidence="6" id="KW-0732">Signal</keyword>
<evidence type="ECO:0000313" key="9">
    <source>
        <dbReference type="Proteomes" id="UP000694402"/>
    </source>
</evidence>
<dbReference type="InterPro" id="IPR058876">
    <property type="entry name" value="Ig-like_ZP"/>
</dbReference>
<dbReference type="Gene3D" id="2.60.40.4100">
    <property type="entry name" value="Zona pellucida, ZP-C domain"/>
    <property type="match status" value="1"/>
</dbReference>
<evidence type="ECO:0000256" key="3">
    <source>
        <dbReference type="ARBA" id="ARBA00023157"/>
    </source>
</evidence>
<organism evidence="8 9">
    <name type="scientific">Oncorhynchus tshawytscha</name>
    <name type="common">Chinook salmon</name>
    <name type="synonym">Salmo tshawytscha</name>
    <dbReference type="NCBI Taxonomy" id="74940"/>
    <lineage>
        <taxon>Eukaryota</taxon>
        <taxon>Metazoa</taxon>
        <taxon>Chordata</taxon>
        <taxon>Craniata</taxon>
        <taxon>Vertebrata</taxon>
        <taxon>Euteleostomi</taxon>
        <taxon>Actinopterygii</taxon>
        <taxon>Neopterygii</taxon>
        <taxon>Teleostei</taxon>
        <taxon>Protacanthopterygii</taxon>
        <taxon>Salmoniformes</taxon>
        <taxon>Salmonidae</taxon>
        <taxon>Salmoninae</taxon>
        <taxon>Oncorhynchus</taxon>
    </lineage>
</organism>
<dbReference type="PROSITE" id="PS51034">
    <property type="entry name" value="ZP_2"/>
    <property type="match status" value="1"/>
</dbReference>
<keyword evidence="5" id="KW-0812">Transmembrane</keyword>
<feature type="signal peptide" evidence="6">
    <location>
        <begin position="1"/>
        <end position="19"/>
    </location>
</feature>
<evidence type="ECO:0000256" key="1">
    <source>
        <dbReference type="ARBA" id="ARBA00004613"/>
    </source>
</evidence>
<keyword evidence="3" id="KW-1015">Disulfide bond</keyword>
<dbReference type="PANTHER" id="PTHR47130">
    <property type="entry name" value="SI:DKEY-19B23.11-RELATED"/>
    <property type="match status" value="1"/>
</dbReference>
<dbReference type="Pfam" id="PF23344">
    <property type="entry name" value="ZP-N"/>
    <property type="match status" value="1"/>
</dbReference>
<dbReference type="Proteomes" id="UP000694402">
    <property type="component" value="Unassembled WGS sequence"/>
</dbReference>
<evidence type="ECO:0000256" key="6">
    <source>
        <dbReference type="SAM" id="SignalP"/>
    </source>
</evidence>
<name>A0A8C8ENF9_ONCTS</name>
<dbReference type="Gene3D" id="2.60.40.3210">
    <property type="entry name" value="Zona pellucida, ZP-N domain"/>
    <property type="match status" value="1"/>
</dbReference>
<dbReference type="Ensembl" id="ENSOTST00005017498.2">
    <property type="protein sequence ID" value="ENSOTSP00005016060.2"/>
    <property type="gene ID" value="ENSOTSG00005007934.2"/>
</dbReference>
<accession>A0A8C8ENF9</accession>
<evidence type="ECO:0000259" key="7">
    <source>
        <dbReference type="PROSITE" id="PS51034"/>
    </source>
</evidence>
<gene>
    <name evidence="8" type="primary">LOC112249938</name>
</gene>
<keyword evidence="2" id="KW-0964">Secreted</keyword>
<proteinExistence type="predicted"/>
<feature type="domain" description="ZP" evidence="7">
    <location>
        <begin position="634"/>
        <end position="881"/>
    </location>
</feature>
<dbReference type="GeneTree" id="ENSGT00940000163503"/>
<sequence length="951" mass="106785">MCVFRRLVTWLLLSVAVSGQFRRPSSKPSSRFTGIFSLDNGLQSVCLGNVLRLTLDKTLAVGSQLEIDAIDGTDIIPLSHTLAAQCGYSIESDPWGTTKVFASLLGCYVDNQADVVFTFGLRLRLYGDGLSEQVEHDVTETCSYSPWASREILCDRNYMEVHDSWENAIPDVCHFKMYFFIHVEWLHFLSVATISFPPQAAVAPNGIWKMTFHTPDPKVMLLADAQRAGYGAMMTQTRLVIRSPYNMAETYSVEVAGVPMEVFSVSTYYKIGSLIVDSAAACPTGGVVFTEKVITWHVPRRITPLISSAVKILETHMGIYGQRLDKTKMAARHYKLSVTESHVVIEIPVGSPDGYYKSHAPDYAYHITYTVEPMLELLWRAENTQADTRYKVLFPITTPLMPRPPHVIDNTVHEQRVFDILLGIFLHDVELMNITFTTRVLTVAECNARGFDVQEHHFANGSKTFSIRVPFSDELVLKRNPDPLTTVYFLPLVFGLLVLPDQTPFPHPAELEASREDVAASSVLVLPTITGRCDQENFYFSVKYGSQQDNFQTMMLHAGSWRELDIELANLYSLTGNGTHFSITVPFTAPAAAFELVNFKSIRARVDLLLLEMPNMWQLDDLSLACYFPLTTTECYANGTVTALAVKVESVSNLNPEYLTLRDQSCKPAFSNDRFAFFSFKLNSCGTTRTVRLLLGLMTYQHTISCYYLLNYTKTMAFRASPRSTNPVADPGVGHLVVQIRLSQDSSYALFYQSEDYPVEKYLRQPLYFEVELMQSTDPKIEVVLENCWATLHKDRTSLPSWDLIIDSCENPDDLYLTVFHPVVAYTRIQVPAHIKRFSIKMFTFTKDDAVLKEQLFVHCDAVLCDTTKPDGICSGQCPNALSYANSLRPTGSKRGMVPLSYFWPLMALISVLQTLKLVSALVLGLRAADASQYKTQISSGPVLLSDSNLF</sequence>
<dbReference type="InterPro" id="IPR001507">
    <property type="entry name" value="ZP_dom"/>
</dbReference>
<dbReference type="Pfam" id="PF00100">
    <property type="entry name" value="Zona_pellucida"/>
    <property type="match status" value="1"/>
</dbReference>
<dbReference type="AlphaFoldDB" id="A0A8C8ENF9"/>
<keyword evidence="9" id="KW-1185">Reference proteome</keyword>
<feature type="transmembrane region" description="Helical" evidence="5">
    <location>
        <begin position="902"/>
        <end position="926"/>
    </location>
</feature>
<evidence type="ECO:0000256" key="5">
    <source>
        <dbReference type="SAM" id="Phobius"/>
    </source>
</evidence>
<feature type="chain" id="PRO_5044278247" evidence="6">
    <location>
        <begin position="20"/>
        <end position="951"/>
    </location>
</feature>
<dbReference type="InterPro" id="IPR055356">
    <property type="entry name" value="ZP-N"/>
</dbReference>